<dbReference type="GO" id="GO:0005524">
    <property type="term" value="F:ATP binding"/>
    <property type="evidence" value="ECO:0007669"/>
    <property type="project" value="InterPro"/>
</dbReference>
<dbReference type="CDD" id="cd14014">
    <property type="entry name" value="STKc_PknB_like"/>
    <property type="match status" value="1"/>
</dbReference>
<reference evidence="2 3" key="1">
    <citation type="journal article" date="2019" name="Fungal Biol. Biotechnol.">
        <title>Draft genome sequence of fastidious pathogen Ceratobasidium theobromae, which causes vascular-streak dieback in Theobroma cacao.</title>
        <authorList>
            <person name="Ali S.S."/>
            <person name="Asman A."/>
            <person name="Shao J."/>
            <person name="Firmansyah A.P."/>
            <person name="Susilo A.W."/>
            <person name="Rosmana A."/>
            <person name="McMahon P."/>
            <person name="Junaid M."/>
            <person name="Guest D."/>
            <person name="Kheng T.Y."/>
            <person name="Meinhardt L.W."/>
            <person name="Bailey B.A."/>
        </authorList>
    </citation>
    <scope>NUCLEOTIDE SEQUENCE [LARGE SCALE GENOMIC DNA]</scope>
    <source>
        <strain evidence="2 3">CT2</strain>
    </source>
</reference>
<dbReference type="GO" id="GO:0004674">
    <property type="term" value="F:protein serine/threonine kinase activity"/>
    <property type="evidence" value="ECO:0007669"/>
    <property type="project" value="TreeGrafter"/>
</dbReference>
<feature type="domain" description="Protein kinase" evidence="1">
    <location>
        <begin position="28"/>
        <end position="299"/>
    </location>
</feature>
<dbReference type="EMBL" id="SSOP01000218">
    <property type="protein sequence ID" value="KAB5589899.1"/>
    <property type="molecule type" value="Genomic_DNA"/>
</dbReference>
<gene>
    <name evidence="2" type="ORF">CTheo_6663</name>
</gene>
<keyword evidence="2" id="KW-0418">Kinase</keyword>
<dbReference type="SMART" id="SM00220">
    <property type="entry name" value="S_TKc"/>
    <property type="match status" value="2"/>
</dbReference>
<evidence type="ECO:0000313" key="3">
    <source>
        <dbReference type="Proteomes" id="UP000383932"/>
    </source>
</evidence>
<accession>A0A5N5QE50</accession>
<sequence length="635" mass="71261">MQAYQNAAINRMSEYECLDLTGKITWPGGQDELVVAGGFYDIYKGNLEGYNGPVAVKYSVAYDYECIANEVRIVSRLQHPNILQYLGFTTTEPAEYRDQSSNSYLHEIRGLETPFVGIVYPWVELNLRQYLKLKPDTNRGYLCIQVIEGLIHLHDSGIIHGDLRSRTIMMTDGGNIKITGFGGSNLENETPHRDLEYQFAPRWAAPERFYTSSNRASRKSDIWSLAMEIFTGTIPYDGLPELRVISAVSNGKLPSKPKDFISIKPGYDLILWALLQSCWQFSPRDRPSVVAVRDIMNVIYREGQTASEIGGLAHTIIKRDTSLPTVIERLEDHGCLNMTSQLGYIDENSKYSGKMSDVYQARLPTGHLAAVKCLRGLTNSENRPDKVLKHTAHELYTWSISAHPNILELLGLAVFRDQLAMVAPWMEYGSLLAFIRANPEADRCNLCTQIAEGLVYMHGLGIVGNRESELTQRSDSQPPQAHGDIKGDNVVVSKDGVAKITDFGCATMKREFPVAFTVTESLNYSVRWAAPELFLEDGVSNFETDVYALGMTILEAITGDVPHKERADLAVIHTVLVKKQHPVRPVQLIPSTSKVDELWELLERCWSYEPPNRPKVPEVRDFLKTVTQGDLIITA</sequence>
<dbReference type="Pfam" id="PF07714">
    <property type="entry name" value="PK_Tyr_Ser-Thr"/>
    <property type="match status" value="1"/>
</dbReference>
<dbReference type="InterPro" id="IPR001245">
    <property type="entry name" value="Ser-Thr/Tyr_kinase_cat_dom"/>
</dbReference>
<feature type="domain" description="Protein kinase" evidence="1">
    <location>
        <begin position="344"/>
        <end position="623"/>
    </location>
</feature>
<dbReference type="Proteomes" id="UP000383932">
    <property type="component" value="Unassembled WGS sequence"/>
</dbReference>
<keyword evidence="2" id="KW-0808">Transferase</keyword>
<dbReference type="AlphaFoldDB" id="A0A5N5QE50"/>
<dbReference type="InterPro" id="IPR051681">
    <property type="entry name" value="Ser/Thr_Kinases-Pseudokinases"/>
</dbReference>
<organism evidence="2 3">
    <name type="scientific">Ceratobasidium theobromae</name>
    <dbReference type="NCBI Taxonomy" id="1582974"/>
    <lineage>
        <taxon>Eukaryota</taxon>
        <taxon>Fungi</taxon>
        <taxon>Dikarya</taxon>
        <taxon>Basidiomycota</taxon>
        <taxon>Agaricomycotina</taxon>
        <taxon>Agaricomycetes</taxon>
        <taxon>Cantharellales</taxon>
        <taxon>Ceratobasidiaceae</taxon>
        <taxon>Ceratobasidium</taxon>
    </lineage>
</organism>
<evidence type="ECO:0000259" key="1">
    <source>
        <dbReference type="PROSITE" id="PS50011"/>
    </source>
</evidence>
<dbReference type="OrthoDB" id="4062651at2759"/>
<dbReference type="InterPro" id="IPR011009">
    <property type="entry name" value="Kinase-like_dom_sf"/>
</dbReference>
<dbReference type="PROSITE" id="PS50011">
    <property type="entry name" value="PROTEIN_KINASE_DOM"/>
    <property type="match status" value="2"/>
</dbReference>
<dbReference type="Pfam" id="PF00069">
    <property type="entry name" value="Pkinase"/>
    <property type="match status" value="1"/>
</dbReference>
<dbReference type="PANTHER" id="PTHR44329">
    <property type="entry name" value="SERINE/THREONINE-PROTEIN KINASE TNNI3K-RELATED"/>
    <property type="match status" value="1"/>
</dbReference>
<keyword evidence="3" id="KW-1185">Reference proteome</keyword>
<dbReference type="InterPro" id="IPR000719">
    <property type="entry name" value="Prot_kinase_dom"/>
</dbReference>
<name>A0A5N5QE50_9AGAM</name>
<comment type="caution">
    <text evidence="2">The sequence shown here is derived from an EMBL/GenBank/DDBJ whole genome shotgun (WGS) entry which is preliminary data.</text>
</comment>
<proteinExistence type="predicted"/>
<protein>
    <submittedName>
        <fullName evidence="2">Tyrosine kinase family catalytic domain containing protein</fullName>
    </submittedName>
</protein>
<dbReference type="Gene3D" id="1.10.510.10">
    <property type="entry name" value="Transferase(Phosphotransferase) domain 1"/>
    <property type="match status" value="2"/>
</dbReference>
<evidence type="ECO:0000313" key="2">
    <source>
        <dbReference type="EMBL" id="KAB5589899.1"/>
    </source>
</evidence>
<dbReference type="SUPFAM" id="SSF56112">
    <property type="entry name" value="Protein kinase-like (PK-like)"/>
    <property type="match status" value="2"/>
</dbReference>